<accession>A0A918XF55</accession>
<evidence type="ECO:0000259" key="7">
    <source>
        <dbReference type="PROSITE" id="PS51462"/>
    </source>
</evidence>
<sequence>MSEVAPARPASTVVLLRNSAGCMETLLLKRNKALMFAGGLWVFPGGAREPADIEAANGDLNQAARLAAAREAEEECGLRPALADMVQLSHWTTPVVEPKRFETWIYAAPLAEEDRVTIDGSEIHDAMWLPVAEAVAQHEVGELGMLPPTYVTLRALMAYDSVEAMVERERAITPPEVFPVFAQAGNQMVVLFRGDAGYESGDGNREGPRHRAVLNGEVWAYQHEGVDAAFPPFITESQQ</sequence>
<dbReference type="InterPro" id="IPR039121">
    <property type="entry name" value="NUDT19"/>
</dbReference>
<dbReference type="Gene3D" id="3.90.79.10">
    <property type="entry name" value="Nucleoside Triphosphate Pyrophosphohydrolase"/>
    <property type="match status" value="2"/>
</dbReference>
<keyword evidence="9" id="KW-1185">Reference proteome</keyword>
<dbReference type="GO" id="GO:0016818">
    <property type="term" value="F:hydrolase activity, acting on acid anhydrides, in phosphorus-containing anhydrides"/>
    <property type="evidence" value="ECO:0007669"/>
    <property type="project" value="InterPro"/>
</dbReference>
<dbReference type="InterPro" id="IPR015797">
    <property type="entry name" value="NUDIX_hydrolase-like_dom_sf"/>
</dbReference>
<keyword evidence="4 8" id="KW-0378">Hydrolase</keyword>
<dbReference type="Proteomes" id="UP000644693">
    <property type="component" value="Unassembled WGS sequence"/>
</dbReference>
<evidence type="ECO:0000313" key="8">
    <source>
        <dbReference type="EMBL" id="GHD28566.1"/>
    </source>
</evidence>
<evidence type="ECO:0000256" key="4">
    <source>
        <dbReference type="ARBA" id="ARBA00022801"/>
    </source>
</evidence>
<gene>
    <name evidence="8" type="ORF">GCM10007053_08060</name>
</gene>
<comment type="caution">
    <text evidence="8">The sequence shown here is derived from an EMBL/GenBank/DDBJ whole genome shotgun (WGS) entry which is preliminary data.</text>
</comment>
<evidence type="ECO:0000256" key="1">
    <source>
        <dbReference type="ARBA" id="ARBA00001936"/>
    </source>
</evidence>
<keyword evidence="6" id="KW-0464">Manganese</keyword>
<organism evidence="8 9">
    <name type="scientific">Parahalioglobus pacificus</name>
    <dbReference type="NCBI Taxonomy" id="930806"/>
    <lineage>
        <taxon>Bacteria</taxon>
        <taxon>Pseudomonadati</taxon>
        <taxon>Pseudomonadota</taxon>
        <taxon>Gammaproteobacteria</taxon>
        <taxon>Cellvibrionales</taxon>
        <taxon>Halieaceae</taxon>
        <taxon>Parahalioglobus</taxon>
    </lineage>
</organism>
<evidence type="ECO:0000256" key="5">
    <source>
        <dbReference type="ARBA" id="ARBA00022842"/>
    </source>
</evidence>
<evidence type="ECO:0000256" key="3">
    <source>
        <dbReference type="ARBA" id="ARBA00022723"/>
    </source>
</evidence>
<dbReference type="PROSITE" id="PS51462">
    <property type="entry name" value="NUDIX"/>
    <property type="match status" value="1"/>
</dbReference>
<reference evidence="8" key="1">
    <citation type="journal article" date="2014" name="Int. J. Syst. Evol. Microbiol.">
        <title>Complete genome sequence of Corynebacterium casei LMG S-19264T (=DSM 44701T), isolated from a smear-ripened cheese.</title>
        <authorList>
            <consortium name="US DOE Joint Genome Institute (JGI-PGF)"/>
            <person name="Walter F."/>
            <person name="Albersmeier A."/>
            <person name="Kalinowski J."/>
            <person name="Ruckert C."/>
        </authorList>
    </citation>
    <scope>NUCLEOTIDE SEQUENCE</scope>
    <source>
        <strain evidence="8">KCTC 23430</strain>
    </source>
</reference>
<dbReference type="PANTHER" id="PTHR12318">
    <property type="entry name" value="TESTOSTERONE-REGULATED PROTEIN RP2"/>
    <property type="match status" value="1"/>
</dbReference>
<dbReference type="SUPFAM" id="SSF55811">
    <property type="entry name" value="Nudix"/>
    <property type="match status" value="1"/>
</dbReference>
<evidence type="ECO:0000256" key="6">
    <source>
        <dbReference type="ARBA" id="ARBA00023211"/>
    </source>
</evidence>
<reference evidence="8" key="2">
    <citation type="submission" date="2020-09" db="EMBL/GenBank/DDBJ databases">
        <authorList>
            <person name="Sun Q."/>
            <person name="Kim S."/>
        </authorList>
    </citation>
    <scope>NUCLEOTIDE SEQUENCE</scope>
    <source>
        <strain evidence="8">KCTC 23430</strain>
    </source>
</reference>
<dbReference type="AlphaFoldDB" id="A0A918XF55"/>
<dbReference type="RefSeq" id="WP_189475353.1">
    <property type="nucleotide sequence ID" value="NZ_BMYM01000001.1"/>
</dbReference>
<evidence type="ECO:0000256" key="2">
    <source>
        <dbReference type="ARBA" id="ARBA00001946"/>
    </source>
</evidence>
<proteinExistence type="predicted"/>
<protein>
    <submittedName>
        <fullName evidence="8">NUDIX hydrolase</fullName>
    </submittedName>
</protein>
<dbReference type="EMBL" id="BMYM01000001">
    <property type="protein sequence ID" value="GHD28566.1"/>
    <property type="molecule type" value="Genomic_DNA"/>
</dbReference>
<dbReference type="PANTHER" id="PTHR12318:SF0">
    <property type="entry name" value="ACYL-COENZYME A DIPHOSPHATASE NUDT19"/>
    <property type="match status" value="1"/>
</dbReference>
<dbReference type="Pfam" id="PF00293">
    <property type="entry name" value="NUDIX"/>
    <property type="match status" value="1"/>
</dbReference>
<evidence type="ECO:0000313" key="9">
    <source>
        <dbReference type="Proteomes" id="UP000644693"/>
    </source>
</evidence>
<feature type="domain" description="Nudix hydrolase" evidence="7">
    <location>
        <begin position="6"/>
        <end position="151"/>
    </location>
</feature>
<comment type="cofactor">
    <cofactor evidence="2">
        <name>Mg(2+)</name>
        <dbReference type="ChEBI" id="CHEBI:18420"/>
    </cofactor>
</comment>
<keyword evidence="5" id="KW-0460">Magnesium</keyword>
<name>A0A918XF55_9GAMM</name>
<keyword evidence="3" id="KW-0479">Metal-binding</keyword>
<dbReference type="GO" id="GO:0046872">
    <property type="term" value="F:metal ion binding"/>
    <property type="evidence" value="ECO:0007669"/>
    <property type="project" value="UniProtKB-KW"/>
</dbReference>
<dbReference type="CDD" id="cd18870">
    <property type="entry name" value="NUDIX_AcylCoAdiphos_Nudt19"/>
    <property type="match status" value="1"/>
</dbReference>
<dbReference type="InterPro" id="IPR000086">
    <property type="entry name" value="NUDIX_hydrolase_dom"/>
</dbReference>
<comment type="cofactor">
    <cofactor evidence="1">
        <name>Mn(2+)</name>
        <dbReference type="ChEBI" id="CHEBI:29035"/>
    </cofactor>
</comment>